<comment type="caution">
    <text evidence="3">The sequence shown here is derived from an EMBL/GenBank/DDBJ whole genome shotgun (WGS) entry which is preliminary data.</text>
</comment>
<sequence>MSVSVDSLLILLGAFSTSKELAFTIDAFVPVYTAVAIAIVYGVYKEDSQRKPSSPPSPPSLPSSIISPPSSPSSAPPPLKKYPPSINLSGTYKLFKNQNYQDFLACQGVGWALRKAADSASTTHTLTHDVDTGRFVLDVKGLISSQVEYRIYGESVRTQIKDKTFTDTVTYLPDGLGIRIHKQNLKDKYDIIVERRLKGDEIEMKQRVEFKDGREGKEAVQIFKRV</sequence>
<evidence type="ECO:0000256" key="1">
    <source>
        <dbReference type="SAM" id="MobiDB-lite"/>
    </source>
</evidence>
<keyword evidence="2" id="KW-0812">Transmembrane</keyword>
<reference evidence="4" key="1">
    <citation type="journal article" date="2023" name="Commun. Biol.">
        <title>Genome analysis of Parmales, the sister group of diatoms, reveals the evolutionary specialization of diatoms from phago-mixotrophs to photoautotrophs.</title>
        <authorList>
            <person name="Ban H."/>
            <person name="Sato S."/>
            <person name="Yoshikawa S."/>
            <person name="Yamada K."/>
            <person name="Nakamura Y."/>
            <person name="Ichinomiya M."/>
            <person name="Sato N."/>
            <person name="Blanc-Mathieu R."/>
            <person name="Endo H."/>
            <person name="Kuwata A."/>
            <person name="Ogata H."/>
        </authorList>
    </citation>
    <scope>NUCLEOTIDE SEQUENCE [LARGE SCALE GENOMIC DNA]</scope>
    <source>
        <strain evidence="4">NIES 3699</strain>
    </source>
</reference>
<gene>
    <name evidence="3" type="ORF">TrVE_jg2258</name>
</gene>
<organism evidence="3 4">
    <name type="scientific">Triparma verrucosa</name>
    <dbReference type="NCBI Taxonomy" id="1606542"/>
    <lineage>
        <taxon>Eukaryota</taxon>
        <taxon>Sar</taxon>
        <taxon>Stramenopiles</taxon>
        <taxon>Ochrophyta</taxon>
        <taxon>Bolidophyceae</taxon>
        <taxon>Parmales</taxon>
        <taxon>Triparmaceae</taxon>
        <taxon>Triparma</taxon>
    </lineage>
</organism>
<keyword evidence="2" id="KW-0472">Membrane</keyword>
<dbReference type="AlphaFoldDB" id="A0A9W7BP60"/>
<dbReference type="Proteomes" id="UP001165160">
    <property type="component" value="Unassembled WGS sequence"/>
</dbReference>
<keyword evidence="2" id="KW-1133">Transmembrane helix</keyword>
<evidence type="ECO:0000313" key="3">
    <source>
        <dbReference type="EMBL" id="GMH94017.1"/>
    </source>
</evidence>
<feature type="region of interest" description="Disordered" evidence="1">
    <location>
        <begin position="47"/>
        <end position="80"/>
    </location>
</feature>
<protein>
    <submittedName>
        <fullName evidence="3">Uncharacterized protein</fullName>
    </submittedName>
</protein>
<dbReference type="SUPFAM" id="SSF50814">
    <property type="entry name" value="Lipocalins"/>
    <property type="match status" value="1"/>
</dbReference>
<evidence type="ECO:0000256" key="2">
    <source>
        <dbReference type="SAM" id="Phobius"/>
    </source>
</evidence>
<name>A0A9W7BP60_9STRA</name>
<feature type="compositionally biased region" description="Pro residues" evidence="1">
    <location>
        <begin position="69"/>
        <end position="80"/>
    </location>
</feature>
<dbReference type="InterPro" id="IPR012674">
    <property type="entry name" value="Calycin"/>
</dbReference>
<dbReference type="EMBL" id="BRXX01000149">
    <property type="protein sequence ID" value="GMH94017.1"/>
    <property type="molecule type" value="Genomic_DNA"/>
</dbReference>
<proteinExistence type="predicted"/>
<accession>A0A9W7BP60</accession>
<dbReference type="Gene3D" id="2.40.128.20">
    <property type="match status" value="1"/>
</dbReference>
<feature type="transmembrane region" description="Helical" evidence="2">
    <location>
        <begin position="21"/>
        <end position="44"/>
    </location>
</feature>
<evidence type="ECO:0000313" key="4">
    <source>
        <dbReference type="Proteomes" id="UP001165160"/>
    </source>
</evidence>
<keyword evidence="4" id="KW-1185">Reference proteome</keyword>